<protein>
    <recommendedName>
        <fullName evidence="4">Glycosyltransferase 2-like domain-containing protein</fullName>
    </recommendedName>
</protein>
<comment type="caution">
    <text evidence="2">The sequence shown here is derived from an EMBL/GenBank/DDBJ whole genome shotgun (WGS) entry which is preliminary data.</text>
</comment>
<keyword evidence="1" id="KW-0472">Membrane</keyword>
<organism evidence="2 3">
    <name type="scientific">Rotaria sordida</name>
    <dbReference type="NCBI Taxonomy" id="392033"/>
    <lineage>
        <taxon>Eukaryota</taxon>
        <taxon>Metazoa</taxon>
        <taxon>Spiralia</taxon>
        <taxon>Gnathifera</taxon>
        <taxon>Rotifera</taxon>
        <taxon>Eurotatoria</taxon>
        <taxon>Bdelloidea</taxon>
        <taxon>Philodinida</taxon>
        <taxon>Philodinidae</taxon>
        <taxon>Rotaria</taxon>
    </lineage>
</organism>
<keyword evidence="1" id="KW-1133">Transmembrane helix</keyword>
<keyword evidence="1" id="KW-0812">Transmembrane</keyword>
<evidence type="ECO:0008006" key="4">
    <source>
        <dbReference type="Google" id="ProtNLM"/>
    </source>
</evidence>
<reference evidence="2" key="1">
    <citation type="submission" date="2021-02" db="EMBL/GenBank/DDBJ databases">
        <authorList>
            <person name="Nowell W R."/>
        </authorList>
    </citation>
    <scope>NUCLEOTIDE SEQUENCE</scope>
</reference>
<gene>
    <name evidence="2" type="ORF">FNK824_LOCUS28107</name>
</gene>
<dbReference type="AlphaFoldDB" id="A0A819QZD4"/>
<dbReference type="SUPFAM" id="SSF53448">
    <property type="entry name" value="Nucleotide-diphospho-sugar transferases"/>
    <property type="match status" value="1"/>
</dbReference>
<feature type="non-terminal residue" evidence="2">
    <location>
        <position position="1"/>
    </location>
</feature>
<dbReference type="PANTHER" id="PTHR36851">
    <property type="entry name" value="UNNAMED PRODUCT"/>
    <property type="match status" value="1"/>
</dbReference>
<proteinExistence type="predicted"/>
<feature type="transmembrane region" description="Helical" evidence="1">
    <location>
        <begin position="462"/>
        <end position="495"/>
    </location>
</feature>
<evidence type="ECO:0000313" key="2">
    <source>
        <dbReference type="EMBL" id="CAF4039728.1"/>
    </source>
</evidence>
<dbReference type="Proteomes" id="UP000663874">
    <property type="component" value="Unassembled WGS sequence"/>
</dbReference>
<accession>A0A819QZD4</accession>
<dbReference type="PANTHER" id="PTHR36851:SF1">
    <property type="entry name" value="GLYCO_TRANS_2-LIKE DOMAIN-CONTAINING PROTEIN"/>
    <property type="match status" value="1"/>
</dbReference>
<evidence type="ECO:0000256" key="1">
    <source>
        <dbReference type="SAM" id="Phobius"/>
    </source>
</evidence>
<dbReference type="EMBL" id="CAJOBE010007560">
    <property type="protein sequence ID" value="CAF4039728.1"/>
    <property type="molecule type" value="Genomic_DNA"/>
</dbReference>
<feature type="transmembrane region" description="Helical" evidence="1">
    <location>
        <begin position="120"/>
        <end position="140"/>
    </location>
</feature>
<evidence type="ECO:0000313" key="3">
    <source>
        <dbReference type="Proteomes" id="UP000663874"/>
    </source>
</evidence>
<feature type="transmembrane region" description="Helical" evidence="1">
    <location>
        <begin position="539"/>
        <end position="559"/>
    </location>
</feature>
<sequence>SPMENNSRKYVRFLSEQYQNYGYMDDVDNETPTTIAPTVASPKKNFLRQISMEAEQKIDQTELVSGILQGPTFTQMISVNENETINQHTNIIIVPVSSHTIIETGITHSTMKSRSQQLRWNLLFNILIWLVVLLPFWIPFLSNQVAFYMISSIQVIAILAVKNVIILYVNRSRNYTENIASLEKTRIRHIVAISCYKEPLELIATSVQSVANQTEVHRISMVISFEEKTPDKDEKCQCLYNRFKDAGFERIIFTIHPFGLPNEIPGKCSNSNYGLRMAVSHMNVADDDMDNILVTTCDTDTKFPPNYIAALTLKYLQENKAALTTIYQSPLFYNWKLDSLSFVTRVTGLLRSLLMLGALIPFNIHTMNTFSYSLSLAKKGNFIHPGYQMDDMICLIRWMDITQQRLRISMIPIPVISRPTSGETIETEIIEWARQARRWTIGAAEVFHYFIIKAKRMPKMAAFSWGFVFTTYYGVLLCTAGLFGLTSILSMILLIKHVPLVITYVMYGFLVAQMVTFLVAFIIDACIVQLMNVNQRIFILRNAFHFISTPFVLLAYSLVELYALHEVVIFGRKVCKHGASSKTSLGMTW</sequence>
<name>A0A819QZD4_9BILA</name>
<feature type="transmembrane region" description="Helical" evidence="1">
    <location>
        <begin position="501"/>
        <end position="527"/>
    </location>
</feature>
<feature type="transmembrane region" description="Helical" evidence="1">
    <location>
        <begin position="146"/>
        <end position="169"/>
    </location>
</feature>
<dbReference type="InterPro" id="IPR029044">
    <property type="entry name" value="Nucleotide-diphossugar_trans"/>
</dbReference>